<dbReference type="KEGG" id="fbm:MQE35_00900"/>
<gene>
    <name evidence="1" type="ORF">MQE35_00900</name>
</gene>
<reference evidence="1" key="1">
    <citation type="submission" date="2022-03" db="EMBL/GenBank/DDBJ databases">
        <title>Description of Abyssus ytuae gen. nov., sp. nov., a novel member of the family Flavobacteriaceae isolated from the sediment of Mariana Trench.</title>
        <authorList>
            <person name="Zhang J."/>
            <person name="Xu X."/>
        </authorList>
    </citation>
    <scope>NUCLEOTIDE SEQUENCE</scope>
    <source>
        <strain evidence="1">MT3330</strain>
    </source>
</reference>
<protein>
    <submittedName>
        <fullName evidence="1">Uncharacterized protein</fullName>
    </submittedName>
</protein>
<evidence type="ECO:0000313" key="1">
    <source>
        <dbReference type="EMBL" id="UOB17869.1"/>
    </source>
</evidence>
<dbReference type="AlphaFoldDB" id="A0A9E6ZNC6"/>
<sequence>MKRSKNDTLIHQRGKEYKCSENFFGTVTYYYESEVLKFIKHVYKNSLYEDFNTEYYFIEKGILKLQVQFYQIIRYNTVSYTSKHENSFSAEKVLDLTETRFFLKPDEKVDCFERSFMEKLSEWDEEIFNNIDFTPAQCDTDISDILYKYRILKKFEKRLKFSSGKHPECIFHIW</sequence>
<dbReference type="RefSeq" id="WP_255843659.1">
    <property type="nucleotide sequence ID" value="NZ_CP094358.1"/>
</dbReference>
<accession>A0A9E6ZNC6</accession>
<proteinExistence type="predicted"/>
<name>A0A9E6ZNC6_9FLAO</name>
<evidence type="ECO:0000313" key="2">
    <source>
        <dbReference type="Proteomes" id="UP000831290"/>
    </source>
</evidence>
<organism evidence="1 2">
    <name type="scientific">Abyssalbus ytuae</name>
    <dbReference type="NCBI Taxonomy" id="2926907"/>
    <lineage>
        <taxon>Bacteria</taxon>
        <taxon>Pseudomonadati</taxon>
        <taxon>Bacteroidota</taxon>
        <taxon>Flavobacteriia</taxon>
        <taxon>Flavobacteriales</taxon>
        <taxon>Flavobacteriaceae</taxon>
        <taxon>Abyssalbus</taxon>
    </lineage>
</organism>
<keyword evidence="2" id="KW-1185">Reference proteome</keyword>
<dbReference type="Proteomes" id="UP000831290">
    <property type="component" value="Chromosome"/>
</dbReference>
<dbReference type="EMBL" id="CP094358">
    <property type="protein sequence ID" value="UOB17869.1"/>
    <property type="molecule type" value="Genomic_DNA"/>
</dbReference>